<dbReference type="EMBL" id="ML143390">
    <property type="protein sequence ID" value="TBU33693.1"/>
    <property type="molecule type" value="Genomic_DNA"/>
</dbReference>
<name>A0A4Q9NJY4_9APHY</name>
<reference evidence="1" key="1">
    <citation type="submission" date="2019-01" db="EMBL/GenBank/DDBJ databases">
        <title>Draft genome sequences of three monokaryotic isolates of the white-rot basidiomycete fungus Dichomitus squalens.</title>
        <authorList>
            <consortium name="DOE Joint Genome Institute"/>
            <person name="Lopez S.C."/>
            <person name="Andreopoulos B."/>
            <person name="Pangilinan J."/>
            <person name="Lipzen A."/>
            <person name="Riley R."/>
            <person name="Ahrendt S."/>
            <person name="Ng V."/>
            <person name="Barry K."/>
            <person name="Daum C."/>
            <person name="Grigoriev I.V."/>
            <person name="Hilden K.S."/>
            <person name="Makela M.R."/>
            <person name="de Vries R.P."/>
        </authorList>
    </citation>
    <scope>NUCLEOTIDE SEQUENCE [LARGE SCALE GENOMIC DNA]</scope>
    <source>
        <strain evidence="1">OM18370.1</strain>
    </source>
</reference>
<accession>A0A4Q9NJY4</accession>
<gene>
    <name evidence="1" type="ORF">BD311DRAFT_774200</name>
</gene>
<dbReference type="AlphaFoldDB" id="A0A4Q9NJY4"/>
<dbReference type="Proteomes" id="UP000292957">
    <property type="component" value="Unassembled WGS sequence"/>
</dbReference>
<evidence type="ECO:0000313" key="1">
    <source>
        <dbReference type="EMBL" id="TBU33693.1"/>
    </source>
</evidence>
<organism evidence="1">
    <name type="scientific">Dichomitus squalens</name>
    <dbReference type="NCBI Taxonomy" id="114155"/>
    <lineage>
        <taxon>Eukaryota</taxon>
        <taxon>Fungi</taxon>
        <taxon>Dikarya</taxon>
        <taxon>Basidiomycota</taxon>
        <taxon>Agaricomycotina</taxon>
        <taxon>Agaricomycetes</taxon>
        <taxon>Polyporales</taxon>
        <taxon>Polyporaceae</taxon>
        <taxon>Dichomitus</taxon>
    </lineage>
</organism>
<proteinExistence type="predicted"/>
<sequence>MTFSIKNPIRSYRIGFWCHELGIRLPILRERGKLSVISQSDNTPGHESRGSSRS</sequence>
<protein>
    <submittedName>
        <fullName evidence="1">Uncharacterized protein</fullName>
    </submittedName>
</protein>